<proteinExistence type="predicted"/>
<evidence type="ECO:0008006" key="3">
    <source>
        <dbReference type="Google" id="ProtNLM"/>
    </source>
</evidence>
<evidence type="ECO:0000313" key="1">
    <source>
        <dbReference type="EMBL" id="SAL10640.1"/>
    </source>
</evidence>
<name>A0A158EVA1_9BURK</name>
<dbReference type="AlphaFoldDB" id="A0A158EVA1"/>
<dbReference type="Pfam" id="PF13711">
    <property type="entry name" value="DUF4160"/>
    <property type="match status" value="1"/>
</dbReference>
<dbReference type="EMBL" id="FCOK02000001">
    <property type="protein sequence ID" value="SAL10640.1"/>
    <property type="molecule type" value="Genomic_DNA"/>
</dbReference>
<accession>A0A158EVA1</accession>
<organism evidence="1 2">
    <name type="scientific">Caballeronia udeis</name>
    <dbReference type="NCBI Taxonomy" id="1232866"/>
    <lineage>
        <taxon>Bacteria</taxon>
        <taxon>Pseudomonadati</taxon>
        <taxon>Pseudomonadota</taxon>
        <taxon>Betaproteobacteria</taxon>
        <taxon>Burkholderiales</taxon>
        <taxon>Burkholderiaceae</taxon>
        <taxon>Caballeronia</taxon>
    </lineage>
</organism>
<evidence type="ECO:0000313" key="2">
    <source>
        <dbReference type="Proteomes" id="UP000054683"/>
    </source>
</evidence>
<sequence length="84" mass="9142">MPAILTLNGLKVVIYPADHRPAHVHVQGAGFEIVFDLNCPDGPLDVRNIKGNVSNASIRRVAKLIVPSLSTLCGAWRDIHGNYK</sequence>
<reference evidence="1 2" key="1">
    <citation type="submission" date="2016-01" db="EMBL/GenBank/DDBJ databases">
        <authorList>
            <person name="Oliw E.H."/>
        </authorList>
    </citation>
    <scope>NUCLEOTIDE SEQUENCE [LARGE SCALE GENOMIC DNA]</scope>
    <source>
        <strain evidence="1">LMG 27134</strain>
    </source>
</reference>
<protein>
    <recommendedName>
        <fullName evidence="3">DUF4160 domain-containing protein</fullName>
    </recommendedName>
</protein>
<dbReference type="RefSeq" id="WP_075643845.1">
    <property type="nucleotide sequence ID" value="NZ_FCOK02000001.1"/>
</dbReference>
<dbReference type="Proteomes" id="UP000054683">
    <property type="component" value="Unassembled WGS sequence"/>
</dbReference>
<gene>
    <name evidence="1" type="ORF">AWB69_00194</name>
</gene>
<dbReference type="OrthoDB" id="122670at2"/>
<dbReference type="InterPro" id="IPR025427">
    <property type="entry name" value="DUF4160"/>
</dbReference>